<keyword evidence="1" id="KW-0489">Methyltransferase</keyword>
<dbReference type="Pfam" id="PF12847">
    <property type="entry name" value="Methyltransf_18"/>
    <property type="match status" value="1"/>
</dbReference>
<dbReference type="SUPFAM" id="SSF53335">
    <property type="entry name" value="S-adenosyl-L-methionine-dependent methyltransferases"/>
    <property type="match status" value="1"/>
</dbReference>
<dbReference type="InterPro" id="IPR029063">
    <property type="entry name" value="SAM-dependent_MTases_sf"/>
</dbReference>
<dbReference type="FunFam" id="3.40.50.150:FF:000442">
    <property type="entry name" value="tRNA (Adenine22-N1)-methyltransferase TrmK"/>
    <property type="match status" value="1"/>
</dbReference>
<dbReference type="EMBL" id="VMKJ01000042">
    <property type="protein sequence ID" value="TVO33405.1"/>
    <property type="molecule type" value="Genomic_DNA"/>
</dbReference>
<dbReference type="InterPro" id="IPR016876">
    <property type="entry name" value="UCP028234"/>
</dbReference>
<organism evidence="1 2">
    <name type="scientific">Vibrio algivorus</name>
    <dbReference type="NCBI Taxonomy" id="1667024"/>
    <lineage>
        <taxon>Bacteria</taxon>
        <taxon>Pseudomonadati</taxon>
        <taxon>Pseudomonadota</taxon>
        <taxon>Gammaproteobacteria</taxon>
        <taxon>Vibrionales</taxon>
        <taxon>Vibrionaceae</taxon>
        <taxon>Vibrio</taxon>
    </lineage>
</organism>
<dbReference type="GO" id="GO:0032259">
    <property type="term" value="P:methylation"/>
    <property type="evidence" value="ECO:0007669"/>
    <property type="project" value="UniProtKB-KW"/>
</dbReference>
<evidence type="ECO:0000313" key="2">
    <source>
        <dbReference type="Proteomes" id="UP000319828"/>
    </source>
</evidence>
<dbReference type="PANTHER" id="PTHR38451">
    <property type="entry name" value="TRNA (ADENINE(22)-N(1))-METHYLTRANSFERASE"/>
    <property type="match status" value="1"/>
</dbReference>
<protein>
    <submittedName>
        <fullName evidence="1">SAM-dependent methyltransferase</fullName>
    </submittedName>
</protein>
<dbReference type="Proteomes" id="UP000319828">
    <property type="component" value="Unassembled WGS sequence"/>
</dbReference>
<dbReference type="PANTHER" id="PTHR38451:SF1">
    <property type="entry name" value="TRNA (ADENINE(22)-N(1))-METHYLTRANSFERASE"/>
    <property type="match status" value="1"/>
</dbReference>
<gene>
    <name evidence="1" type="ORF">FOF44_15470</name>
</gene>
<proteinExistence type="predicted"/>
<name>A0A557NYJ5_9VIBR</name>
<dbReference type="OrthoDB" id="6862131at2"/>
<comment type="caution">
    <text evidence="1">The sequence shown here is derived from an EMBL/GenBank/DDBJ whole genome shotgun (WGS) entry which is preliminary data.</text>
</comment>
<dbReference type="PIRSF" id="PIRSF028234">
    <property type="entry name" value="UCP028234"/>
    <property type="match status" value="1"/>
</dbReference>
<sequence>MKLSKRLQHIESMISDQYYQHIWDCCCDHGFLGAALLQRQAAPFVHFVDIIPELTSLVQTRLEQFFHSSASQWHVYCQDVKTLPLEKFSGKQLVIIAGVGGDLMVEFIQALQHQYSHLEIDYLLCPVYQQFNLRQILINLNMSLKQEKLIEDNRRYYEILHVSNRAPQSPEDNIHPVGKQIWHYSNQQQAIVNKRYLQKTLTHYSRMQQSDPMQAQLPLQWYSHIRQQLDLSD</sequence>
<dbReference type="RefSeq" id="WP_144388959.1">
    <property type="nucleotide sequence ID" value="NZ_CANNCB010000043.1"/>
</dbReference>
<accession>A0A557NYJ5</accession>
<evidence type="ECO:0000313" key="1">
    <source>
        <dbReference type="EMBL" id="TVO33405.1"/>
    </source>
</evidence>
<reference evidence="1 2" key="1">
    <citation type="submission" date="2019-07" db="EMBL/GenBank/DDBJ databases">
        <title>The draft genome sequence of Vibrio algivorus M1486.</title>
        <authorList>
            <person name="Meng X."/>
        </authorList>
    </citation>
    <scope>NUCLEOTIDE SEQUENCE [LARGE SCALE GENOMIC DNA]</scope>
    <source>
        <strain evidence="1 2">M1486</strain>
    </source>
</reference>
<keyword evidence="1" id="KW-0808">Transferase</keyword>
<dbReference type="Gene3D" id="3.40.50.150">
    <property type="entry name" value="Vaccinia Virus protein VP39"/>
    <property type="match status" value="1"/>
</dbReference>
<dbReference type="AlphaFoldDB" id="A0A557NYJ5"/>
<dbReference type="GO" id="GO:0008168">
    <property type="term" value="F:methyltransferase activity"/>
    <property type="evidence" value="ECO:0007669"/>
    <property type="project" value="UniProtKB-KW"/>
</dbReference>